<dbReference type="PANTHER" id="PTHR40780">
    <property type="entry name" value="DUF3669 DOMAIN-CONTAINING PROTEIN"/>
    <property type="match status" value="1"/>
</dbReference>
<dbReference type="InterPro" id="IPR022137">
    <property type="entry name" value="Znf_prot_DUF3669"/>
</dbReference>
<proteinExistence type="predicted"/>
<feature type="domain" description="DUF3669" evidence="2">
    <location>
        <begin position="337"/>
        <end position="399"/>
    </location>
</feature>
<feature type="region of interest" description="Disordered" evidence="1">
    <location>
        <begin position="1"/>
        <end position="21"/>
    </location>
</feature>
<feature type="compositionally biased region" description="Polar residues" evidence="1">
    <location>
        <begin position="420"/>
        <end position="436"/>
    </location>
</feature>
<dbReference type="AlphaFoldDB" id="A0A395NLU1"/>
<dbReference type="Pfam" id="PF12417">
    <property type="entry name" value="DUF3669"/>
    <property type="match status" value="1"/>
</dbReference>
<dbReference type="Proteomes" id="UP000266272">
    <property type="component" value="Unassembled WGS sequence"/>
</dbReference>
<dbReference type="STRING" id="490622.A0A395NLU1"/>
<dbReference type="EMBL" id="PXOA01000310">
    <property type="protein sequence ID" value="RFU77026.1"/>
    <property type="molecule type" value="Genomic_DNA"/>
</dbReference>
<evidence type="ECO:0000313" key="4">
    <source>
        <dbReference type="Proteomes" id="UP000266272"/>
    </source>
</evidence>
<evidence type="ECO:0000313" key="3">
    <source>
        <dbReference type="EMBL" id="RFU77026.1"/>
    </source>
</evidence>
<dbReference type="OrthoDB" id="2993351at2759"/>
<evidence type="ECO:0000256" key="1">
    <source>
        <dbReference type="SAM" id="MobiDB-lite"/>
    </source>
</evidence>
<feature type="region of interest" description="Disordered" evidence="1">
    <location>
        <begin position="420"/>
        <end position="457"/>
    </location>
</feature>
<feature type="compositionally biased region" description="Polar residues" evidence="1">
    <location>
        <begin position="445"/>
        <end position="457"/>
    </location>
</feature>
<organism evidence="3 4">
    <name type="scientific">Trichoderma arundinaceum</name>
    <dbReference type="NCBI Taxonomy" id="490622"/>
    <lineage>
        <taxon>Eukaryota</taxon>
        <taxon>Fungi</taxon>
        <taxon>Dikarya</taxon>
        <taxon>Ascomycota</taxon>
        <taxon>Pezizomycotina</taxon>
        <taxon>Sordariomycetes</taxon>
        <taxon>Hypocreomycetidae</taxon>
        <taxon>Hypocreales</taxon>
        <taxon>Hypocreaceae</taxon>
        <taxon>Trichoderma</taxon>
    </lineage>
</organism>
<accession>A0A395NLU1</accession>
<protein>
    <recommendedName>
        <fullName evidence="2">DUF3669 domain-containing protein</fullName>
    </recommendedName>
</protein>
<name>A0A395NLU1_TRIAR</name>
<gene>
    <name evidence="3" type="ORF">TARUN_5205</name>
</gene>
<sequence length="457" mass="51929">MADNPGEGSRRLPKSPDNRRFLDTTSITMSSRASSLEQAMRTTLALEDQLEKQLEGMPAEESLKRMLSIRSIVSTTSSFAQRQTAAVGTNIMFREIGTGSIGKVFEHPGTVFVYKLPVSGQPKKLWNNYVMHKRIESSFQTLPHFEGQVEIPRCFWYATHTTNAFWDKNLEFFPHTPEFPRAARHVLCMERIFPLPKPIRHALIAKYCPPQAQATMKESETNKHCLVRPCLGRIKYGGGNQFFSLRNFKLHANQMQDLSLSTAEFYVAMAQALAVLHWHTNIDAKDIEFVLGSSPLEEQLIRADVGLDKLMSLQPQTSTYEEATHTSGDFTKRVTSLWMLDFDDCEDITMDEAGVDKAVNAFIETNLYCPKSNTGNEYIESLWAGFRQNYVQHSDKILIDHVNKPNLCFLPRQFVDKLTQQTAPRQQPSQGSQNPRQRSRGRGASSFNRQSNRSVPL</sequence>
<evidence type="ECO:0000259" key="2">
    <source>
        <dbReference type="Pfam" id="PF12417"/>
    </source>
</evidence>
<reference evidence="3 4" key="1">
    <citation type="journal article" date="2018" name="PLoS Pathog.">
        <title>Evolution of structural diversity of trichothecenes, a family of toxins produced by plant pathogenic and entomopathogenic fungi.</title>
        <authorList>
            <person name="Proctor R.H."/>
            <person name="McCormick S.P."/>
            <person name="Kim H.S."/>
            <person name="Cardoza R.E."/>
            <person name="Stanley A.M."/>
            <person name="Lindo L."/>
            <person name="Kelly A."/>
            <person name="Brown D.W."/>
            <person name="Lee T."/>
            <person name="Vaughan M.M."/>
            <person name="Alexander N.J."/>
            <person name="Busman M."/>
            <person name="Gutierrez S."/>
        </authorList>
    </citation>
    <scope>NUCLEOTIDE SEQUENCE [LARGE SCALE GENOMIC DNA]</scope>
    <source>
        <strain evidence="3 4">IBT 40837</strain>
    </source>
</reference>
<comment type="caution">
    <text evidence="3">The sequence shown here is derived from an EMBL/GenBank/DDBJ whole genome shotgun (WGS) entry which is preliminary data.</text>
</comment>
<dbReference type="PANTHER" id="PTHR40780:SF2">
    <property type="entry name" value="DUF3669 DOMAIN-CONTAINING PROTEIN"/>
    <property type="match status" value="1"/>
</dbReference>
<keyword evidence="4" id="KW-1185">Reference proteome</keyword>
<feature type="compositionally biased region" description="Basic and acidic residues" evidence="1">
    <location>
        <begin position="8"/>
        <end position="21"/>
    </location>
</feature>